<dbReference type="GO" id="GO:0005096">
    <property type="term" value="F:GTPase activator activity"/>
    <property type="evidence" value="ECO:0007669"/>
    <property type="project" value="TreeGrafter"/>
</dbReference>
<organism evidence="3 4">
    <name type="scientific">Mytilus edulis</name>
    <name type="common">Blue mussel</name>
    <dbReference type="NCBI Taxonomy" id="6550"/>
    <lineage>
        <taxon>Eukaryota</taxon>
        <taxon>Metazoa</taxon>
        <taxon>Spiralia</taxon>
        <taxon>Lophotrochozoa</taxon>
        <taxon>Mollusca</taxon>
        <taxon>Bivalvia</taxon>
        <taxon>Autobranchia</taxon>
        <taxon>Pteriomorphia</taxon>
        <taxon>Mytilida</taxon>
        <taxon>Mytiloidea</taxon>
        <taxon>Mytilidae</taxon>
        <taxon>Mytilinae</taxon>
        <taxon>Mytilus</taxon>
    </lineage>
</organism>
<accession>A0A8S3SML4</accession>
<evidence type="ECO:0000313" key="4">
    <source>
        <dbReference type="Proteomes" id="UP000683360"/>
    </source>
</evidence>
<protein>
    <submittedName>
        <fullName evidence="3">STXBP5</fullName>
    </submittedName>
</protein>
<dbReference type="Pfam" id="PF18738">
    <property type="entry name" value="HEPN_DZIP3"/>
    <property type="match status" value="1"/>
</dbReference>
<dbReference type="InterPro" id="IPR041249">
    <property type="entry name" value="HEPN_DZIP3"/>
</dbReference>
<proteinExistence type="predicted"/>
<dbReference type="EMBL" id="CAJPWZ010001646">
    <property type="protein sequence ID" value="CAG2219889.1"/>
    <property type="molecule type" value="Genomic_DNA"/>
</dbReference>
<dbReference type="GO" id="GO:0031201">
    <property type="term" value="C:SNARE complex"/>
    <property type="evidence" value="ECO:0007669"/>
    <property type="project" value="TreeGrafter"/>
</dbReference>
<dbReference type="GO" id="GO:0006893">
    <property type="term" value="P:Golgi to plasma membrane transport"/>
    <property type="evidence" value="ECO:0007669"/>
    <property type="project" value="TreeGrafter"/>
</dbReference>
<evidence type="ECO:0000259" key="2">
    <source>
        <dbReference type="Pfam" id="PF18738"/>
    </source>
</evidence>
<dbReference type="GO" id="GO:0045159">
    <property type="term" value="F:myosin II binding"/>
    <property type="evidence" value="ECO:0007669"/>
    <property type="project" value="TreeGrafter"/>
</dbReference>
<dbReference type="Proteomes" id="UP000683360">
    <property type="component" value="Unassembled WGS sequence"/>
</dbReference>
<gene>
    <name evidence="3" type="ORF">MEDL_33409</name>
</gene>
<dbReference type="OrthoDB" id="19944at2759"/>
<feature type="domain" description="Lethal giant larvae (Lgl)-like C-terminal" evidence="1">
    <location>
        <begin position="106"/>
        <end position="215"/>
    </location>
</feature>
<dbReference type="GO" id="GO:0019905">
    <property type="term" value="F:syntaxin binding"/>
    <property type="evidence" value="ECO:0007669"/>
    <property type="project" value="TreeGrafter"/>
</dbReference>
<dbReference type="AlphaFoldDB" id="A0A8S3SML4"/>
<reference evidence="3" key="1">
    <citation type="submission" date="2021-03" db="EMBL/GenBank/DDBJ databases">
        <authorList>
            <person name="Bekaert M."/>
        </authorList>
    </citation>
    <scope>NUCLEOTIDE SEQUENCE</scope>
</reference>
<dbReference type="GO" id="GO:0006887">
    <property type="term" value="P:exocytosis"/>
    <property type="evidence" value="ECO:0007669"/>
    <property type="project" value="TreeGrafter"/>
</dbReference>
<keyword evidence="4" id="KW-1185">Reference proteome</keyword>
<name>A0A8S3SML4_MYTED</name>
<comment type="caution">
    <text evidence="3">The sequence shown here is derived from an EMBL/GenBank/DDBJ whole genome shotgun (WGS) entry which is preliminary data.</text>
</comment>
<dbReference type="GO" id="GO:0005886">
    <property type="term" value="C:plasma membrane"/>
    <property type="evidence" value="ECO:0007669"/>
    <property type="project" value="TreeGrafter"/>
</dbReference>
<sequence length="222" mass="24803">MILLIRNLTPIQVSDILPVPNDTSQGADISRIKYYRNELAHCNGKISDIEFEQQWVEICQALVRLGGESYKEICAQLKVTSLSSGKGYGMKRQLSMAQKPRISPTSSTEVSDKQYAVLCSEKQARVVSLPSQSCPYKTRITDSSFVVRADIVSMRDSVCLACYIANGRIMTFSLPSLKPLLDIDFLALTDLRIARTFSFSSNGHASYLCSPTEIQKYHFLLT</sequence>
<evidence type="ECO:0000259" key="1">
    <source>
        <dbReference type="Pfam" id="PF08596"/>
    </source>
</evidence>
<dbReference type="InterPro" id="IPR013905">
    <property type="entry name" value="Lgl_C_dom"/>
</dbReference>
<dbReference type="PANTHER" id="PTHR10241">
    <property type="entry name" value="LETHAL 2 GIANT LARVAE PROTEIN"/>
    <property type="match status" value="1"/>
</dbReference>
<dbReference type="Pfam" id="PF08596">
    <property type="entry name" value="Lgl_C"/>
    <property type="match status" value="1"/>
</dbReference>
<evidence type="ECO:0000313" key="3">
    <source>
        <dbReference type="EMBL" id="CAG2219889.1"/>
    </source>
</evidence>
<dbReference type="PANTHER" id="PTHR10241:SF25">
    <property type="entry name" value="TOMOSYN, ISOFORM C"/>
    <property type="match status" value="1"/>
</dbReference>
<feature type="domain" description="DZIP3-like HEPN" evidence="2">
    <location>
        <begin position="2"/>
        <end position="81"/>
    </location>
</feature>